<keyword evidence="1" id="KW-0472">Membrane</keyword>
<protein>
    <submittedName>
        <fullName evidence="2">Uncharacterized protein</fullName>
    </submittedName>
</protein>
<evidence type="ECO:0000256" key="1">
    <source>
        <dbReference type="SAM" id="Phobius"/>
    </source>
</evidence>
<evidence type="ECO:0000313" key="2">
    <source>
        <dbReference type="EMBL" id="AZZ88622.1"/>
    </source>
</evidence>
<proteinExistence type="predicted"/>
<keyword evidence="1" id="KW-0812">Transmembrane</keyword>
<name>A0A3T0VFG6_VIBPH</name>
<dbReference type="EMBL" id="MK033620">
    <property type="protein sequence ID" value="AZZ88622.1"/>
    <property type="molecule type" value="Genomic_DNA"/>
</dbReference>
<reference evidence="2" key="1">
    <citation type="submission" date="2018-10" db="EMBL/GenBank/DDBJ databases">
        <title>Vibrio parahaemolyticus strain VP49 Type VI Secretion System 1 (T6SS1) genomic sequence.</title>
        <authorList>
            <person name="Prithvisagar K.S."/>
            <person name="Rai P."/>
            <person name="Deekshit V.K."/>
            <person name="Karunasagar I."/>
            <person name="Kumar B.K."/>
        </authorList>
    </citation>
    <scope>NUCLEOTIDE SEQUENCE</scope>
    <source>
        <strain evidence="2">VP49</strain>
    </source>
</reference>
<organism evidence="2">
    <name type="scientific">Vibrio parahaemolyticus</name>
    <dbReference type="NCBI Taxonomy" id="670"/>
    <lineage>
        <taxon>Bacteria</taxon>
        <taxon>Pseudomonadati</taxon>
        <taxon>Pseudomonadota</taxon>
        <taxon>Gammaproteobacteria</taxon>
        <taxon>Vibrionales</taxon>
        <taxon>Vibrionaceae</taxon>
        <taxon>Vibrio</taxon>
    </lineage>
</organism>
<accession>A0A3T0VFG6</accession>
<keyword evidence="1" id="KW-1133">Transmembrane helix</keyword>
<feature type="transmembrane region" description="Helical" evidence="1">
    <location>
        <begin position="16"/>
        <end position="34"/>
    </location>
</feature>
<sequence>MKGNKFELIVKTTKQPVVLLFFGRFGFLEVFYVIECYELN</sequence>
<dbReference type="AlphaFoldDB" id="A0A3T0VFG6"/>